<feature type="transmembrane region" description="Helical" evidence="10">
    <location>
        <begin position="88"/>
        <end position="108"/>
    </location>
</feature>
<gene>
    <name evidence="11" type="ORF">IPH26_04080</name>
</gene>
<evidence type="ECO:0000256" key="8">
    <source>
        <dbReference type="ARBA" id="ARBA00060041"/>
    </source>
</evidence>
<feature type="transmembrane region" description="Helical" evidence="10">
    <location>
        <begin position="253"/>
        <end position="274"/>
    </location>
</feature>
<dbReference type="InterPro" id="IPR004268">
    <property type="entry name" value="MurJ"/>
</dbReference>
<name>A0A9D7E1U5_9PROT</name>
<evidence type="ECO:0000256" key="10">
    <source>
        <dbReference type="SAM" id="Phobius"/>
    </source>
</evidence>
<keyword evidence="6 10" id="KW-1133">Transmembrane helix</keyword>
<dbReference type="GO" id="GO:0005886">
    <property type="term" value="C:plasma membrane"/>
    <property type="evidence" value="ECO:0007669"/>
    <property type="project" value="UniProtKB-SubCell"/>
</dbReference>
<keyword evidence="2" id="KW-1003">Cell membrane</keyword>
<dbReference type="AlphaFoldDB" id="A0A9D7E1U5"/>
<comment type="subcellular location">
    <subcellularLocation>
        <location evidence="1">Cell membrane</location>
        <topology evidence="1">Multi-pass membrane protein</topology>
    </subcellularLocation>
</comment>
<evidence type="ECO:0000256" key="3">
    <source>
        <dbReference type="ARBA" id="ARBA00022692"/>
    </source>
</evidence>
<dbReference type="GO" id="GO:0009252">
    <property type="term" value="P:peptidoglycan biosynthetic process"/>
    <property type="evidence" value="ECO:0007669"/>
    <property type="project" value="UniProtKB-KW"/>
</dbReference>
<protein>
    <submittedName>
        <fullName evidence="11">Uncharacterized protein</fullName>
    </submittedName>
</protein>
<dbReference type="EMBL" id="JADJEV010000002">
    <property type="protein sequence ID" value="MBK6972153.1"/>
    <property type="molecule type" value="Genomic_DNA"/>
</dbReference>
<evidence type="ECO:0000313" key="11">
    <source>
        <dbReference type="EMBL" id="MBK6972153.1"/>
    </source>
</evidence>
<keyword evidence="3 10" id="KW-0812">Transmembrane</keyword>
<sequence>MRRYRVFFGLGAATALVALSGLFREQAVAFRFGTGDAADVFIAAIQIPVLVLNVFSSSLGAGMVPFLVSRTVGGAAGGDVEDIGRINAVVYVFVVVVFLVLGLAATFYAPWIAPGFSAAKASMLTDVLFVLCLAGIFAGISAYWGILLQARNTFARPAATAAVPPALAGAFCLGFDWGPWAPAIGTAAGFAVQAAVLFAFVSSVGVRVAPRLGVPAHLPLASQVASAAAATGLMSGAFVIANAWAAGLGSGSVATLGFANVAITAVVGFGLKVVGGPLLNTYSRLAALQDWAGLIAAVRKHVSIAWAAGCLIAAALYLLAVPIVSVLFQRGRFSPEHSAEVAGILLLLGIQLPWHVSGALVTRALSACQANGVLIEAATINLAVLVFLCWLLVDGWGLKGVAISVSGMYCASFVYCAFRLRSVVREAVRNGRH</sequence>
<keyword evidence="4" id="KW-0133">Cell shape</keyword>
<keyword evidence="7 10" id="KW-0472">Membrane</keyword>
<feature type="transmembrane region" description="Helical" evidence="10">
    <location>
        <begin position="158"/>
        <end position="177"/>
    </location>
</feature>
<keyword evidence="5" id="KW-0573">Peptidoglycan synthesis</keyword>
<feature type="transmembrane region" description="Helical" evidence="10">
    <location>
        <begin position="304"/>
        <end position="329"/>
    </location>
</feature>
<comment type="caution">
    <text evidence="11">The sequence shown here is derived from an EMBL/GenBank/DDBJ whole genome shotgun (WGS) entry which is preliminary data.</text>
</comment>
<evidence type="ECO:0000256" key="1">
    <source>
        <dbReference type="ARBA" id="ARBA00004651"/>
    </source>
</evidence>
<dbReference type="PANTHER" id="PTHR43486:SF1">
    <property type="entry name" value="LIPID II FLIPPASE MURJ-RELATED"/>
    <property type="match status" value="1"/>
</dbReference>
<accession>A0A9D7E1U5</accession>
<evidence type="ECO:0000256" key="7">
    <source>
        <dbReference type="ARBA" id="ARBA00023136"/>
    </source>
</evidence>
<dbReference type="Pfam" id="PF03023">
    <property type="entry name" value="MurJ"/>
    <property type="match status" value="1"/>
</dbReference>
<comment type="function">
    <text evidence="8">Involved in peptidoglycan biosynthesis. Transports lipid-linked peptidoglycan precursors from the inner to the outer leaflet of the cytoplasmic membrane.</text>
</comment>
<dbReference type="Proteomes" id="UP000807785">
    <property type="component" value="Unassembled WGS sequence"/>
</dbReference>
<evidence type="ECO:0000256" key="6">
    <source>
        <dbReference type="ARBA" id="ARBA00022989"/>
    </source>
</evidence>
<evidence type="ECO:0000256" key="9">
    <source>
        <dbReference type="ARBA" id="ARBA00061532"/>
    </source>
</evidence>
<evidence type="ECO:0000256" key="2">
    <source>
        <dbReference type="ARBA" id="ARBA00022475"/>
    </source>
</evidence>
<feature type="transmembrane region" description="Helical" evidence="10">
    <location>
        <begin position="128"/>
        <end position="146"/>
    </location>
</feature>
<feature type="transmembrane region" description="Helical" evidence="10">
    <location>
        <begin position="341"/>
        <end position="361"/>
    </location>
</feature>
<evidence type="ECO:0000256" key="5">
    <source>
        <dbReference type="ARBA" id="ARBA00022984"/>
    </source>
</evidence>
<feature type="transmembrane region" description="Helical" evidence="10">
    <location>
        <begin position="373"/>
        <end position="393"/>
    </location>
</feature>
<evidence type="ECO:0000313" key="12">
    <source>
        <dbReference type="Proteomes" id="UP000807785"/>
    </source>
</evidence>
<dbReference type="PANTHER" id="PTHR43486">
    <property type="entry name" value="LIPID II FLIPPASE MURJ-RELATED"/>
    <property type="match status" value="1"/>
</dbReference>
<evidence type="ECO:0000256" key="4">
    <source>
        <dbReference type="ARBA" id="ARBA00022960"/>
    </source>
</evidence>
<feature type="transmembrane region" description="Helical" evidence="10">
    <location>
        <begin position="40"/>
        <end position="68"/>
    </location>
</feature>
<organism evidence="11 12">
    <name type="scientific">Candidatus Methylophosphatis roskildensis</name>
    <dbReference type="NCBI Taxonomy" id="2899263"/>
    <lineage>
        <taxon>Bacteria</taxon>
        <taxon>Pseudomonadati</taxon>
        <taxon>Pseudomonadota</taxon>
        <taxon>Betaproteobacteria</taxon>
        <taxon>Nitrosomonadales</taxon>
        <taxon>Sterolibacteriaceae</taxon>
        <taxon>Candidatus Methylophosphatis</taxon>
    </lineage>
</organism>
<feature type="transmembrane region" description="Helical" evidence="10">
    <location>
        <begin position="183"/>
        <end position="206"/>
    </location>
</feature>
<reference evidence="12" key="1">
    <citation type="journal article" date="2021" name="Nat. Commun.">
        <title>Connecting structure to function with the recovery of over 1000 high-quality metagenome-assembled genomes from activated sludge using long-read sequencing.</title>
        <authorList>
            <person name="Singleton C.M."/>
            <person name="Petriglieri F."/>
            <person name="Kristensen J.M."/>
            <person name="Kirkegaard R.H."/>
            <person name="Michaelsen T.Y."/>
            <person name="Andersen M.H."/>
            <person name="Kondrotaite Z."/>
            <person name="Karst S.M."/>
            <person name="Dueholm M.S."/>
            <person name="Nielsen P.H."/>
            <person name="Albertsen M."/>
        </authorList>
    </citation>
    <scope>NUCLEOTIDE SEQUENCE [LARGE SCALE GENOMIC DNA]</scope>
</reference>
<dbReference type="GO" id="GO:0008360">
    <property type="term" value="P:regulation of cell shape"/>
    <property type="evidence" value="ECO:0007669"/>
    <property type="project" value="UniProtKB-KW"/>
</dbReference>
<comment type="similarity">
    <text evidence="9">Belongs to the MurJ/MviN family.</text>
</comment>
<feature type="transmembrane region" description="Helical" evidence="10">
    <location>
        <begin position="218"/>
        <end position="241"/>
    </location>
</feature>
<feature type="transmembrane region" description="Helical" evidence="10">
    <location>
        <begin position="399"/>
        <end position="418"/>
    </location>
</feature>
<proteinExistence type="inferred from homology"/>